<proteinExistence type="predicted"/>
<dbReference type="InterPro" id="IPR013216">
    <property type="entry name" value="Methyltransf_11"/>
</dbReference>
<dbReference type="GO" id="GO:0032259">
    <property type="term" value="P:methylation"/>
    <property type="evidence" value="ECO:0007669"/>
    <property type="project" value="UniProtKB-KW"/>
</dbReference>
<gene>
    <name evidence="2" type="ORF">GSF22_09720</name>
</gene>
<dbReference type="EMBL" id="WVUH01000060">
    <property type="protein sequence ID" value="MBO4206283.1"/>
    <property type="molecule type" value="Genomic_DNA"/>
</dbReference>
<dbReference type="CDD" id="cd02440">
    <property type="entry name" value="AdoMet_MTases"/>
    <property type="match status" value="1"/>
</dbReference>
<accession>A0ABS3VPF9</accession>
<reference evidence="2 3" key="1">
    <citation type="submission" date="2019-12" db="EMBL/GenBank/DDBJ databases">
        <title>Whole genome sequencing of endophytic Actinobacterium Micromonospora sp. MPMI6T.</title>
        <authorList>
            <person name="Evv R."/>
            <person name="Podile A.R."/>
        </authorList>
    </citation>
    <scope>NUCLEOTIDE SEQUENCE [LARGE SCALE GENOMIC DNA]</scope>
    <source>
        <strain evidence="2 3">MPMI6</strain>
    </source>
</reference>
<dbReference type="RefSeq" id="WP_208813076.1">
    <property type="nucleotide sequence ID" value="NZ_WVUH01000060.1"/>
</dbReference>
<dbReference type="PANTHER" id="PTHR43591">
    <property type="entry name" value="METHYLTRANSFERASE"/>
    <property type="match status" value="1"/>
</dbReference>
<protein>
    <submittedName>
        <fullName evidence="2">Methyltransferase domain-containing protein</fullName>
    </submittedName>
</protein>
<dbReference type="Proteomes" id="UP000823521">
    <property type="component" value="Unassembled WGS sequence"/>
</dbReference>
<keyword evidence="3" id="KW-1185">Reference proteome</keyword>
<dbReference type="InterPro" id="IPR029063">
    <property type="entry name" value="SAM-dependent_MTases_sf"/>
</dbReference>
<dbReference type="Pfam" id="PF08241">
    <property type="entry name" value="Methyltransf_11"/>
    <property type="match status" value="1"/>
</dbReference>
<keyword evidence="2" id="KW-0489">Methyltransferase</keyword>
<evidence type="ECO:0000313" key="2">
    <source>
        <dbReference type="EMBL" id="MBO4206283.1"/>
    </source>
</evidence>
<evidence type="ECO:0000313" key="3">
    <source>
        <dbReference type="Proteomes" id="UP000823521"/>
    </source>
</evidence>
<keyword evidence="2" id="KW-0808">Transferase</keyword>
<feature type="domain" description="Methyltransferase type 11" evidence="1">
    <location>
        <begin position="45"/>
        <end position="132"/>
    </location>
</feature>
<dbReference type="SUPFAM" id="SSF53335">
    <property type="entry name" value="S-adenosyl-L-methionine-dependent methyltransferases"/>
    <property type="match status" value="1"/>
</dbReference>
<sequence length="242" mass="25962">MARIAYDDEDAAAFAATRHLPMHGLTAWRAAVARHLRPQPGIRVLDLGCGTGMWARAFTDWYAADVVGVEPAAAMRRRCGHPGVLAGDAGHIPLPDADVAAAWLSTMIHHVPDLHAAARELRRVVRPGGPVLIRSVFAGRPDGLTLFAYFPEAVRVLDTYPSVAEVTAAFRSAGFATASLEQVPQLTAESLAVAADELRRDAHTLLKLIGDDEYAAGLARLREAVPTRTGPVVDTLDLLVLR</sequence>
<dbReference type="GO" id="GO:0008168">
    <property type="term" value="F:methyltransferase activity"/>
    <property type="evidence" value="ECO:0007669"/>
    <property type="project" value="UniProtKB-KW"/>
</dbReference>
<dbReference type="PANTHER" id="PTHR43591:SF24">
    <property type="entry name" value="2-METHOXY-6-POLYPRENYL-1,4-BENZOQUINOL METHYLASE, MITOCHONDRIAL"/>
    <property type="match status" value="1"/>
</dbReference>
<evidence type="ECO:0000259" key="1">
    <source>
        <dbReference type="Pfam" id="PF08241"/>
    </source>
</evidence>
<comment type="caution">
    <text evidence="2">The sequence shown here is derived from an EMBL/GenBank/DDBJ whole genome shotgun (WGS) entry which is preliminary data.</text>
</comment>
<organism evidence="2 3">
    <name type="scientific">Micromonospora echinofusca</name>
    <dbReference type="NCBI Taxonomy" id="47858"/>
    <lineage>
        <taxon>Bacteria</taxon>
        <taxon>Bacillati</taxon>
        <taxon>Actinomycetota</taxon>
        <taxon>Actinomycetes</taxon>
        <taxon>Micromonosporales</taxon>
        <taxon>Micromonosporaceae</taxon>
        <taxon>Micromonospora</taxon>
    </lineage>
</organism>
<name>A0ABS3VPF9_MICEH</name>
<dbReference type="Gene3D" id="3.40.50.150">
    <property type="entry name" value="Vaccinia Virus protein VP39"/>
    <property type="match status" value="1"/>
</dbReference>